<dbReference type="RefSeq" id="XP_033463489.1">
    <property type="nucleotide sequence ID" value="XM_033604012.1"/>
</dbReference>
<organism evidence="12">
    <name type="scientific">Dissoconium aciculare CBS 342.82</name>
    <dbReference type="NCBI Taxonomy" id="1314786"/>
    <lineage>
        <taxon>Eukaryota</taxon>
        <taxon>Fungi</taxon>
        <taxon>Dikarya</taxon>
        <taxon>Ascomycota</taxon>
        <taxon>Pezizomycotina</taxon>
        <taxon>Dothideomycetes</taxon>
        <taxon>Dothideomycetidae</taxon>
        <taxon>Mycosphaerellales</taxon>
        <taxon>Dissoconiaceae</taxon>
        <taxon>Dissoconium</taxon>
    </lineage>
</organism>
<comment type="similarity">
    <text evidence="2">Belongs to the PRP31 family.</text>
</comment>
<keyword evidence="3" id="KW-0507">mRNA processing</keyword>
<evidence type="ECO:0000256" key="9">
    <source>
        <dbReference type="SAM" id="MobiDB-lite"/>
    </source>
</evidence>
<keyword evidence="4" id="KW-0747">Spliceosome</keyword>
<dbReference type="GO" id="GO:0003723">
    <property type="term" value="F:RNA binding"/>
    <property type="evidence" value="ECO:0007669"/>
    <property type="project" value="UniProtKB-KW"/>
</dbReference>
<evidence type="ECO:0000256" key="3">
    <source>
        <dbReference type="ARBA" id="ARBA00022664"/>
    </source>
</evidence>
<dbReference type="Pfam" id="PF01798">
    <property type="entry name" value="Nop"/>
    <property type="match status" value="1"/>
</dbReference>
<dbReference type="PANTHER" id="PTHR13904">
    <property type="entry name" value="PRE-MRNA SPLICING FACTOR PRP31"/>
    <property type="match status" value="1"/>
</dbReference>
<dbReference type="AlphaFoldDB" id="A0A6J3MF28"/>
<feature type="region of interest" description="Disordered" evidence="9">
    <location>
        <begin position="1"/>
        <end position="79"/>
    </location>
</feature>
<dbReference type="Pfam" id="PF09785">
    <property type="entry name" value="Prp31_C"/>
    <property type="match status" value="1"/>
</dbReference>
<evidence type="ECO:0000256" key="2">
    <source>
        <dbReference type="ARBA" id="ARBA00005572"/>
    </source>
</evidence>
<dbReference type="InterPro" id="IPR036070">
    <property type="entry name" value="Nop_dom_sf"/>
</dbReference>
<reference evidence="12" key="1">
    <citation type="submission" date="2020-01" db="EMBL/GenBank/DDBJ databases">
        <authorList>
            <consortium name="DOE Joint Genome Institute"/>
            <person name="Haridas S."/>
            <person name="Albert R."/>
            <person name="Binder M."/>
            <person name="Bloem J."/>
            <person name="Labutti K."/>
            <person name="Salamov A."/>
            <person name="Andreopoulos B."/>
            <person name="Baker S.E."/>
            <person name="Barry K."/>
            <person name="Bills G."/>
            <person name="Bluhm B.H."/>
            <person name="Cannon C."/>
            <person name="Castanera R."/>
            <person name="Culley D.E."/>
            <person name="Daum C."/>
            <person name="Ezra D."/>
            <person name="Gonzalez J.B."/>
            <person name="Henrissat B."/>
            <person name="Kuo A."/>
            <person name="Liang C."/>
            <person name="Lipzen A."/>
            <person name="Lutzoni F."/>
            <person name="Magnuson J."/>
            <person name="Mondo S."/>
            <person name="Nolan M."/>
            <person name="Ohm R."/>
            <person name="Pangilinan J."/>
            <person name="Park H.-J."/>
            <person name="Ramirez L."/>
            <person name="Alfaro M."/>
            <person name="Sun H."/>
            <person name="Tritt A."/>
            <person name="Yoshinaga Y."/>
            <person name="Zwiers L.-H."/>
            <person name="Turgeon B.G."/>
            <person name="Goodwin S.B."/>
            <person name="Spatafora J.W."/>
            <person name="Crous P.W."/>
            <person name="Grigoriev I.V."/>
        </authorList>
    </citation>
    <scope>NUCLEOTIDE SEQUENCE</scope>
    <source>
        <strain evidence="12">CBS 342.82</strain>
    </source>
</reference>
<sequence length="602" mass="64684">MATIAEELLNDFGDSGSENGDDAPGGSGEFYNNLDTTTDDQSTKDADAQGPEMDIDEEAAFGNGDTIPSHLKVDAPEEPDEAKARVEKMDLYKVSDVRSVAGLMKQLEPILEKIAFYKQPGNAPKNIGNVDDNPEYKLLTQANTLSTQIDSEVILVHKFIRDHYSVRFPELETLVQGPLEYAKTVAIIGNGPMESIRQIGESKDNMLGMTLRQVLDGPSVMVVTVEATTTAGQPLSEKELETVQRACSMMLKLDDSKKVLTDYVQSRMSMFAPNLTTLIGSITAAQLLNYTGGISGLAKTPSCNLAALGNKNNRRGLGLATNTSVRSQGVLYQNDVIRDVPNELKTQAMRILSAKIVLAARVDLAHESPRGEIGLNFADQVEKRINKLSEAAPNASTRALPAPDDKPARKRGGRQARRAKAAVAQTDLSKAQNRMVFGKEEREVSFGDSTKGLGMIGMQDDGRIRKTQIDQRTKAKLGKKNPGWGGGQSVIPGAVSAMRALGQDVPAATGLRGAGVGSGMRTQIGNSGGTASTIAFTPVQGLELVNPALRQEINRKRRAEEDRWFKDGTFTNVGNSSGSALKVDSGGFKVPALPIKKQKQDG</sequence>
<keyword evidence="8" id="KW-0687">Ribonucleoprotein</keyword>
<accession>A0A6J3MF28</accession>
<dbReference type="PROSITE" id="PS51358">
    <property type="entry name" value="NOP"/>
    <property type="match status" value="1"/>
</dbReference>
<feature type="region of interest" description="Disordered" evidence="9">
    <location>
        <begin position="389"/>
        <end position="427"/>
    </location>
</feature>
<evidence type="ECO:0000313" key="12">
    <source>
        <dbReference type="RefSeq" id="XP_033463489.1"/>
    </source>
</evidence>
<evidence type="ECO:0000259" key="10">
    <source>
        <dbReference type="PROSITE" id="PS51358"/>
    </source>
</evidence>
<evidence type="ECO:0000256" key="7">
    <source>
        <dbReference type="ARBA" id="ARBA00023242"/>
    </source>
</evidence>
<dbReference type="OrthoDB" id="4771285at2759"/>
<keyword evidence="6" id="KW-0508">mRNA splicing</keyword>
<protein>
    <submittedName>
        <fullName evidence="12">Nop domain-containing protein</fullName>
    </submittedName>
</protein>
<dbReference type="GO" id="GO:0000244">
    <property type="term" value="P:spliceosomal tri-snRNP complex assembly"/>
    <property type="evidence" value="ECO:0007669"/>
    <property type="project" value="InterPro"/>
</dbReference>
<gene>
    <name evidence="12" type="ORF">K489DRAFT_376862</name>
</gene>
<dbReference type="Proteomes" id="UP000504637">
    <property type="component" value="Unplaced"/>
</dbReference>
<dbReference type="FunFam" id="1.10.287.4070:FF:000003">
    <property type="entry name" value="U4/U6 small nuclear ribonucleoprotein PRP31"/>
    <property type="match status" value="1"/>
</dbReference>
<proteinExistence type="inferred from homology"/>
<dbReference type="Gene3D" id="1.10.287.4070">
    <property type="match status" value="1"/>
</dbReference>
<dbReference type="InterPro" id="IPR042239">
    <property type="entry name" value="Nop_C"/>
</dbReference>
<evidence type="ECO:0000256" key="1">
    <source>
        <dbReference type="ARBA" id="ARBA00004123"/>
    </source>
</evidence>
<dbReference type="SUPFAM" id="SSF89124">
    <property type="entry name" value="Nop domain"/>
    <property type="match status" value="1"/>
</dbReference>
<evidence type="ECO:0000256" key="5">
    <source>
        <dbReference type="ARBA" id="ARBA00022884"/>
    </source>
</evidence>
<dbReference type="PANTHER" id="PTHR13904:SF0">
    <property type="entry name" value="U4_U6 SMALL NUCLEAR RIBONUCLEOPROTEIN PRP31"/>
    <property type="match status" value="1"/>
</dbReference>
<feature type="domain" description="Nop" evidence="10">
    <location>
        <begin position="271"/>
        <end position="390"/>
    </location>
</feature>
<comment type="subcellular location">
    <subcellularLocation>
        <location evidence="1">Nucleus</location>
    </subcellularLocation>
</comment>
<keyword evidence="5" id="KW-0694">RNA-binding</keyword>
<dbReference type="FunFam" id="1.10.246.90:FF:000002">
    <property type="entry name" value="U4/U6 small nuclear ribonucleoprotein Prp31"/>
    <property type="match status" value="1"/>
</dbReference>
<name>A0A6J3MF28_9PEZI</name>
<evidence type="ECO:0000256" key="4">
    <source>
        <dbReference type="ARBA" id="ARBA00022728"/>
    </source>
</evidence>
<reference evidence="12" key="3">
    <citation type="submission" date="2025-08" db="UniProtKB">
        <authorList>
            <consortium name="RefSeq"/>
        </authorList>
    </citation>
    <scope>IDENTIFICATION</scope>
    <source>
        <strain evidence="12">CBS 342.82</strain>
    </source>
</reference>
<dbReference type="GO" id="GO:0071011">
    <property type="term" value="C:precatalytic spliceosome"/>
    <property type="evidence" value="ECO:0007669"/>
    <property type="project" value="TreeGrafter"/>
</dbReference>
<dbReference type="GeneID" id="54361812"/>
<evidence type="ECO:0000313" key="11">
    <source>
        <dbReference type="Proteomes" id="UP000504637"/>
    </source>
</evidence>
<feature type="compositionally biased region" description="Basic residues" evidence="9">
    <location>
        <begin position="408"/>
        <end position="420"/>
    </location>
</feature>
<dbReference type="InterPro" id="IPR012976">
    <property type="entry name" value="NOSIC"/>
</dbReference>
<evidence type="ECO:0000256" key="6">
    <source>
        <dbReference type="ARBA" id="ARBA00023187"/>
    </source>
</evidence>
<dbReference type="SMART" id="SM00931">
    <property type="entry name" value="NOSIC"/>
    <property type="match status" value="1"/>
</dbReference>
<reference evidence="12" key="2">
    <citation type="submission" date="2020-04" db="EMBL/GenBank/DDBJ databases">
        <authorList>
            <consortium name="NCBI Genome Project"/>
        </authorList>
    </citation>
    <scope>NUCLEOTIDE SEQUENCE</scope>
    <source>
        <strain evidence="12">CBS 342.82</strain>
    </source>
</reference>
<dbReference type="GO" id="GO:0046540">
    <property type="term" value="C:U4/U6 x U5 tri-snRNP complex"/>
    <property type="evidence" value="ECO:0007669"/>
    <property type="project" value="InterPro"/>
</dbReference>
<evidence type="ECO:0000256" key="8">
    <source>
        <dbReference type="ARBA" id="ARBA00023274"/>
    </source>
</evidence>
<keyword evidence="11" id="KW-1185">Reference proteome</keyword>
<dbReference type="InterPro" id="IPR027105">
    <property type="entry name" value="Prp31"/>
</dbReference>
<keyword evidence="7" id="KW-0539">Nucleus</keyword>
<dbReference type="GO" id="GO:0005687">
    <property type="term" value="C:U4 snRNP"/>
    <property type="evidence" value="ECO:0007669"/>
    <property type="project" value="TreeGrafter"/>
</dbReference>
<dbReference type="InterPro" id="IPR019175">
    <property type="entry name" value="Prp31_C"/>
</dbReference>
<dbReference type="InterPro" id="IPR002687">
    <property type="entry name" value="Nop_dom"/>
</dbReference>
<dbReference type="Gene3D" id="1.10.246.90">
    <property type="entry name" value="Nop domain"/>
    <property type="match status" value="1"/>
</dbReference>